<name>A0A1J1IXV8_9DIPT</name>
<accession>A0A1J1IXV8</accession>
<dbReference type="Proteomes" id="UP000183832">
    <property type="component" value="Unassembled WGS sequence"/>
</dbReference>
<feature type="signal peptide" evidence="1">
    <location>
        <begin position="1"/>
        <end position="22"/>
    </location>
</feature>
<proteinExistence type="predicted"/>
<evidence type="ECO:0000313" key="2">
    <source>
        <dbReference type="EMBL" id="CRL05107.1"/>
    </source>
</evidence>
<dbReference type="EMBL" id="CVRI01000064">
    <property type="protein sequence ID" value="CRL05107.1"/>
    <property type="molecule type" value="Genomic_DNA"/>
</dbReference>
<dbReference type="AlphaFoldDB" id="A0A1J1IXV8"/>
<keyword evidence="1" id="KW-0732">Signal</keyword>
<evidence type="ECO:0000313" key="3">
    <source>
        <dbReference type="Proteomes" id="UP000183832"/>
    </source>
</evidence>
<gene>
    <name evidence="2" type="ORF">CLUMA_CG018465</name>
</gene>
<protein>
    <submittedName>
        <fullName evidence="2">CLUMA_CG018465, isoform A</fullName>
    </submittedName>
</protein>
<feature type="chain" id="PRO_5009619200" evidence="1">
    <location>
        <begin position="23"/>
        <end position="59"/>
    </location>
</feature>
<keyword evidence="3" id="KW-1185">Reference proteome</keyword>
<sequence length="59" mass="6509">MPRLWMKLTVAKLAICLRLVLEVTIGVEVMMRAPGEVALHSKQLIDDNDNSKCDAAAND</sequence>
<reference evidence="2 3" key="1">
    <citation type="submission" date="2015-04" db="EMBL/GenBank/DDBJ databases">
        <authorList>
            <person name="Syromyatnikov M.Y."/>
            <person name="Popov V.N."/>
        </authorList>
    </citation>
    <scope>NUCLEOTIDE SEQUENCE [LARGE SCALE GENOMIC DNA]</scope>
</reference>
<evidence type="ECO:0000256" key="1">
    <source>
        <dbReference type="SAM" id="SignalP"/>
    </source>
</evidence>
<organism evidence="2 3">
    <name type="scientific">Clunio marinus</name>
    <dbReference type="NCBI Taxonomy" id="568069"/>
    <lineage>
        <taxon>Eukaryota</taxon>
        <taxon>Metazoa</taxon>
        <taxon>Ecdysozoa</taxon>
        <taxon>Arthropoda</taxon>
        <taxon>Hexapoda</taxon>
        <taxon>Insecta</taxon>
        <taxon>Pterygota</taxon>
        <taxon>Neoptera</taxon>
        <taxon>Endopterygota</taxon>
        <taxon>Diptera</taxon>
        <taxon>Nematocera</taxon>
        <taxon>Chironomoidea</taxon>
        <taxon>Chironomidae</taxon>
        <taxon>Clunio</taxon>
    </lineage>
</organism>